<organism evidence="3 4">
    <name type="scientific">Marchantia polymorpha</name>
    <name type="common">Common liverwort</name>
    <name type="synonym">Marchantia aquatica</name>
    <dbReference type="NCBI Taxonomy" id="3197"/>
    <lineage>
        <taxon>Eukaryota</taxon>
        <taxon>Viridiplantae</taxon>
        <taxon>Streptophyta</taxon>
        <taxon>Embryophyta</taxon>
        <taxon>Marchantiophyta</taxon>
        <taxon>Marchantiopsida</taxon>
        <taxon>Marchantiidae</taxon>
        <taxon>Marchantiales</taxon>
        <taxon>Marchantiaceae</taxon>
        <taxon>Marchantia</taxon>
    </lineage>
</organism>
<accession>A0A2R6WIT1</accession>
<dbReference type="EMBL" id="KZ772758">
    <property type="protein sequence ID" value="PTQ33754.1"/>
    <property type="molecule type" value="Genomic_DNA"/>
</dbReference>
<sequence length="448" mass="50327">MRKRDRGKDTRQERHRGGCRFSRWKKQEAGEQMNFPSRLSSDARHHGVRLVLLLTVALALACLSLAGRAVAQAGINQDEGAKEDTGFCDDVIKPFQSYNCTEYMVSTFDGFLLSLQLIQRNDWIGQSFAGDVLFWHSALLGGRSWFVADNPTPLAMADAGYSVWIAHARGTEYTFGHQMLTPNQKEFWNWDMDEWANYDFPAITDFVFYATKGRKFHFVGYSQGARVGIGAISYQWNRATMLASVSLIAPVVFMVNTISPVLVAYNYTRLAELAYKIGVGKISFASITDSSTTSQKLTELKREGLCQFTGPNCCIDSDKVFRVMTGPYSLTTYKNLDHIAQSMKSQVFKAYDFGSPNANIGVYQNSEPPTYHLQQVPNTIPLFVLYGGHDRLSTPTDVDYFVSQLSTVPEILFHPLYAHLDFIFSRSLGLDINLPLLTFIGKNSNFKG</sequence>
<dbReference type="InterPro" id="IPR029058">
    <property type="entry name" value="AB_hydrolase_fold"/>
</dbReference>
<dbReference type="Gramene" id="Mp5g08670.1">
    <property type="protein sequence ID" value="Mp5g08670.1.cds"/>
    <property type="gene ID" value="Mp5g08670"/>
</dbReference>
<feature type="active site" description="Charge relay system" evidence="2">
    <location>
        <position position="390"/>
    </location>
</feature>
<evidence type="ECO:0000313" key="4">
    <source>
        <dbReference type="Proteomes" id="UP000244005"/>
    </source>
</evidence>
<evidence type="ECO:0000256" key="2">
    <source>
        <dbReference type="PIRSR" id="PIRSR000862-1"/>
    </source>
</evidence>
<dbReference type="PANTHER" id="PTHR11005">
    <property type="entry name" value="LYSOSOMAL ACID LIPASE-RELATED"/>
    <property type="match status" value="1"/>
</dbReference>
<dbReference type="Gene3D" id="3.40.50.1820">
    <property type="entry name" value="alpha/beta hydrolase"/>
    <property type="match status" value="1"/>
</dbReference>
<dbReference type="SUPFAM" id="SSF53474">
    <property type="entry name" value="alpha/beta-Hydrolases"/>
    <property type="match status" value="1"/>
</dbReference>
<name>A0A2R6WIT1_MARPO</name>
<keyword evidence="4" id="KW-1185">Reference proteome</keyword>
<dbReference type="GO" id="GO:0006629">
    <property type="term" value="P:lipid metabolic process"/>
    <property type="evidence" value="ECO:0000318"/>
    <property type="project" value="GO_Central"/>
</dbReference>
<feature type="active site" description="Charge relay system" evidence="2">
    <location>
        <position position="419"/>
    </location>
</feature>
<dbReference type="Proteomes" id="UP000244005">
    <property type="component" value="Unassembled WGS sequence"/>
</dbReference>
<dbReference type="InterPro" id="IPR025483">
    <property type="entry name" value="Lipase_euk"/>
</dbReference>
<feature type="active site" description="Nucleophile" evidence="2">
    <location>
        <position position="222"/>
    </location>
</feature>
<reference evidence="4" key="1">
    <citation type="journal article" date="2017" name="Cell">
        <title>Insights into land plant evolution garnered from the Marchantia polymorpha genome.</title>
        <authorList>
            <person name="Bowman J.L."/>
            <person name="Kohchi T."/>
            <person name="Yamato K.T."/>
            <person name="Jenkins J."/>
            <person name="Shu S."/>
            <person name="Ishizaki K."/>
            <person name="Yamaoka S."/>
            <person name="Nishihama R."/>
            <person name="Nakamura Y."/>
            <person name="Berger F."/>
            <person name="Adam C."/>
            <person name="Aki S.S."/>
            <person name="Althoff F."/>
            <person name="Araki T."/>
            <person name="Arteaga-Vazquez M.A."/>
            <person name="Balasubrmanian S."/>
            <person name="Barry K."/>
            <person name="Bauer D."/>
            <person name="Boehm C.R."/>
            <person name="Briginshaw L."/>
            <person name="Caballero-Perez J."/>
            <person name="Catarino B."/>
            <person name="Chen F."/>
            <person name="Chiyoda S."/>
            <person name="Chovatia M."/>
            <person name="Davies K.M."/>
            <person name="Delmans M."/>
            <person name="Demura T."/>
            <person name="Dierschke T."/>
            <person name="Dolan L."/>
            <person name="Dorantes-Acosta A.E."/>
            <person name="Eklund D.M."/>
            <person name="Florent S.N."/>
            <person name="Flores-Sandoval E."/>
            <person name="Fujiyama A."/>
            <person name="Fukuzawa H."/>
            <person name="Galik B."/>
            <person name="Grimanelli D."/>
            <person name="Grimwood J."/>
            <person name="Grossniklaus U."/>
            <person name="Hamada T."/>
            <person name="Haseloff J."/>
            <person name="Hetherington A.J."/>
            <person name="Higo A."/>
            <person name="Hirakawa Y."/>
            <person name="Hundley H.N."/>
            <person name="Ikeda Y."/>
            <person name="Inoue K."/>
            <person name="Inoue S.I."/>
            <person name="Ishida S."/>
            <person name="Jia Q."/>
            <person name="Kakita M."/>
            <person name="Kanazawa T."/>
            <person name="Kawai Y."/>
            <person name="Kawashima T."/>
            <person name="Kennedy M."/>
            <person name="Kinose K."/>
            <person name="Kinoshita T."/>
            <person name="Kohara Y."/>
            <person name="Koide E."/>
            <person name="Komatsu K."/>
            <person name="Kopischke S."/>
            <person name="Kubo M."/>
            <person name="Kyozuka J."/>
            <person name="Lagercrantz U."/>
            <person name="Lin S.S."/>
            <person name="Lindquist E."/>
            <person name="Lipzen A.M."/>
            <person name="Lu C.W."/>
            <person name="De Luna E."/>
            <person name="Martienssen R.A."/>
            <person name="Minamino N."/>
            <person name="Mizutani M."/>
            <person name="Mizutani M."/>
            <person name="Mochizuki N."/>
            <person name="Monte I."/>
            <person name="Mosher R."/>
            <person name="Nagasaki H."/>
            <person name="Nakagami H."/>
            <person name="Naramoto S."/>
            <person name="Nishitani K."/>
            <person name="Ohtani M."/>
            <person name="Okamoto T."/>
            <person name="Okumura M."/>
            <person name="Phillips J."/>
            <person name="Pollak B."/>
            <person name="Reinders A."/>
            <person name="Rovekamp M."/>
            <person name="Sano R."/>
            <person name="Sawa S."/>
            <person name="Schmid M.W."/>
            <person name="Shirakawa M."/>
            <person name="Solano R."/>
            <person name="Spunde A."/>
            <person name="Suetsugu N."/>
            <person name="Sugano S."/>
            <person name="Sugiyama A."/>
            <person name="Sun R."/>
            <person name="Suzuki Y."/>
            <person name="Takenaka M."/>
            <person name="Takezawa D."/>
            <person name="Tomogane H."/>
            <person name="Tsuzuki M."/>
            <person name="Ueda T."/>
            <person name="Umeda M."/>
            <person name="Ward J.M."/>
            <person name="Watanabe Y."/>
            <person name="Yazaki K."/>
            <person name="Yokoyama R."/>
            <person name="Yoshitake Y."/>
            <person name="Yotsui I."/>
            <person name="Zachgo S."/>
            <person name="Schmutz J."/>
        </authorList>
    </citation>
    <scope>NUCLEOTIDE SEQUENCE [LARGE SCALE GENOMIC DNA]</scope>
    <source>
        <strain evidence="4">Tak-1</strain>
    </source>
</reference>
<gene>
    <name evidence="3" type="ORF">MARPO_0086s0072</name>
</gene>
<proteinExistence type="inferred from homology"/>
<evidence type="ECO:0000256" key="1">
    <source>
        <dbReference type="ARBA" id="ARBA00010701"/>
    </source>
</evidence>
<protein>
    <recommendedName>
        <fullName evidence="5">Lipase</fullName>
    </recommendedName>
</protein>
<dbReference type="OrthoDB" id="9974421at2759"/>
<dbReference type="GO" id="GO:0016298">
    <property type="term" value="F:lipase activity"/>
    <property type="evidence" value="ECO:0000318"/>
    <property type="project" value="GO_Central"/>
</dbReference>
<comment type="similarity">
    <text evidence="1">Belongs to the AB hydrolase superfamily. Lipase family.</text>
</comment>
<dbReference type="AlphaFoldDB" id="A0A2R6WIT1"/>
<dbReference type="PIRSF" id="PIRSF000862">
    <property type="entry name" value="Steryl_ester_lip"/>
    <property type="match status" value="1"/>
</dbReference>
<evidence type="ECO:0008006" key="5">
    <source>
        <dbReference type="Google" id="ProtNLM"/>
    </source>
</evidence>
<evidence type="ECO:0000313" key="3">
    <source>
        <dbReference type="EMBL" id="PTQ33754.1"/>
    </source>
</evidence>